<dbReference type="GO" id="GO:0051536">
    <property type="term" value="F:iron-sulfur cluster binding"/>
    <property type="evidence" value="ECO:0007669"/>
    <property type="project" value="UniProtKB-KW"/>
</dbReference>
<dbReference type="AlphaFoldDB" id="S0FHP4"/>
<dbReference type="PATRIC" id="fig|1195236.3.peg.4884"/>
<dbReference type="CDD" id="cd24035">
    <property type="entry name" value="ASKHA_NBD_O66634-like_rpt2"/>
    <property type="match status" value="1"/>
</dbReference>
<dbReference type="NCBIfam" id="TIGR00241">
    <property type="entry name" value="CoA_E_activ"/>
    <property type="match status" value="1"/>
</dbReference>
<protein>
    <submittedName>
        <fullName evidence="6">CoA-substrate-specific enzyme activase, putative</fullName>
    </submittedName>
</protein>
<dbReference type="InterPro" id="IPR008275">
    <property type="entry name" value="CoA_E_activase_dom"/>
</dbReference>
<dbReference type="EMBL" id="AORV01000065">
    <property type="protein sequence ID" value="EMS69456.1"/>
    <property type="molecule type" value="Genomic_DNA"/>
</dbReference>
<keyword evidence="4" id="KW-0411">Iron-sulfur</keyword>
<dbReference type="InterPro" id="IPR051805">
    <property type="entry name" value="Dehydratase_Activator_Redct"/>
</dbReference>
<evidence type="ECO:0000256" key="1">
    <source>
        <dbReference type="ARBA" id="ARBA00001966"/>
    </source>
</evidence>
<evidence type="ECO:0000256" key="2">
    <source>
        <dbReference type="ARBA" id="ARBA00022723"/>
    </source>
</evidence>
<dbReference type="InterPro" id="IPR002731">
    <property type="entry name" value="ATPase_BadF"/>
</dbReference>
<dbReference type="eggNOG" id="COG1924">
    <property type="taxonomic scope" value="Bacteria"/>
</dbReference>
<dbReference type="Proteomes" id="UP000014155">
    <property type="component" value="Unassembled WGS sequence"/>
</dbReference>
<keyword evidence="3" id="KW-0408">Iron</keyword>
<reference evidence="6 7" key="1">
    <citation type="journal article" date="2013" name="Genome Announc.">
        <title>Draft Genome Sequence of the Cellulolytic, Mesophilic, Anaerobic Bacterium Clostridium termitidis Strain CT1112 (DSM 5398).</title>
        <authorList>
            <person name="Lal S."/>
            <person name="Ramachandran U."/>
            <person name="Zhang X."/>
            <person name="Munir R."/>
            <person name="Sparling R."/>
            <person name="Levin D.B."/>
        </authorList>
    </citation>
    <scope>NUCLEOTIDE SEQUENCE [LARGE SCALE GENOMIC DNA]</scope>
    <source>
        <strain evidence="6 7">CT1112</strain>
    </source>
</reference>
<sequence length="322" mass="34423">MNRIKCYMGIDVGSVSTNITLIDEENNVLDKQYLRTEGQPIESIRKGLKDIDRRIGKNIVVSGVGATGSGRQLAAAIVGADVVKNEITAHAVAAQKTIPDVRTIIEIGGQDSKIILLKNQVVHDFAMNTVCAAGTGSFLDRQASRIGIAIEDFGSYALKSKNPVRIAGRCAVFAESDMIHKQQMGHSREDIIGGLCDALVRNYLANLAKGKRLDSPIVFQGGVAANIGIVRAFEKALGVGIIIPEHFDVMGAYGVALLARESVQDASGKTQFNGFDKLNGSYTTESRECSGCSNCCEIVQITLDDDPVACWGDKCGKWSGTA</sequence>
<evidence type="ECO:0000259" key="5">
    <source>
        <dbReference type="Pfam" id="PF01869"/>
    </source>
</evidence>
<dbReference type="SUPFAM" id="SSF53067">
    <property type="entry name" value="Actin-like ATPase domain"/>
    <property type="match status" value="1"/>
</dbReference>
<evidence type="ECO:0000256" key="4">
    <source>
        <dbReference type="ARBA" id="ARBA00023014"/>
    </source>
</evidence>
<dbReference type="STRING" id="1195236.CTER_4700"/>
<dbReference type="PANTHER" id="PTHR32329">
    <property type="entry name" value="BIFUNCTIONAL PROTEIN [INCLUDES 2-HYDROXYACYL-COA DEHYDRATASE (N-TER) AND ITS ACTIVATOR DOMAIN (C_TERM)-RELATED"/>
    <property type="match status" value="1"/>
</dbReference>
<evidence type="ECO:0000313" key="7">
    <source>
        <dbReference type="Proteomes" id="UP000014155"/>
    </source>
</evidence>
<keyword evidence="7" id="KW-1185">Reference proteome</keyword>
<dbReference type="Gene3D" id="3.30.420.40">
    <property type="match status" value="2"/>
</dbReference>
<proteinExistence type="predicted"/>
<dbReference type="RefSeq" id="WP_004629617.1">
    <property type="nucleotide sequence ID" value="NZ_AORV01000065.1"/>
</dbReference>
<evidence type="ECO:0000256" key="3">
    <source>
        <dbReference type="ARBA" id="ARBA00023004"/>
    </source>
</evidence>
<gene>
    <name evidence="6" type="ORF">CTER_4700</name>
</gene>
<dbReference type="GO" id="GO:0046872">
    <property type="term" value="F:metal ion binding"/>
    <property type="evidence" value="ECO:0007669"/>
    <property type="project" value="UniProtKB-KW"/>
</dbReference>
<dbReference type="InterPro" id="IPR043129">
    <property type="entry name" value="ATPase_NBD"/>
</dbReference>
<dbReference type="Pfam" id="PF01869">
    <property type="entry name" value="BcrAD_BadFG"/>
    <property type="match status" value="1"/>
</dbReference>
<keyword evidence="2" id="KW-0479">Metal-binding</keyword>
<evidence type="ECO:0000313" key="6">
    <source>
        <dbReference type="EMBL" id="EMS69456.1"/>
    </source>
</evidence>
<name>S0FHP4_RUMCE</name>
<feature type="domain" description="ATPase BadF/BadG/BcrA/BcrD type" evidence="5">
    <location>
        <begin position="9"/>
        <end position="259"/>
    </location>
</feature>
<comment type="caution">
    <text evidence="6">The sequence shown here is derived from an EMBL/GenBank/DDBJ whole genome shotgun (WGS) entry which is preliminary data.</text>
</comment>
<dbReference type="PANTHER" id="PTHR32329:SF7">
    <property type="entry name" value="ACTIVATOR OF 2-HYDROXYACYL-COA-HYDRATASE"/>
    <property type="match status" value="1"/>
</dbReference>
<comment type="cofactor">
    <cofactor evidence="1">
        <name>[4Fe-4S] cluster</name>
        <dbReference type="ChEBI" id="CHEBI:49883"/>
    </cofactor>
</comment>
<organism evidence="6 7">
    <name type="scientific">Ruminiclostridium cellobioparum subsp. termitidis CT1112</name>
    <dbReference type="NCBI Taxonomy" id="1195236"/>
    <lineage>
        <taxon>Bacteria</taxon>
        <taxon>Bacillati</taxon>
        <taxon>Bacillota</taxon>
        <taxon>Clostridia</taxon>
        <taxon>Eubacteriales</taxon>
        <taxon>Oscillospiraceae</taxon>
        <taxon>Ruminiclostridium</taxon>
    </lineage>
</organism>
<accession>S0FHP4</accession>